<evidence type="ECO:0000313" key="2">
    <source>
        <dbReference type="EMBL" id="MBC5851397.1"/>
    </source>
</evidence>
<reference evidence="2" key="1">
    <citation type="submission" date="2020-08" db="EMBL/GenBank/DDBJ databases">
        <title>Genome Sequencing and Pan-Genome Analysis of Migratory bird Vibrio Strains, Inner Mongolia.</title>
        <authorList>
            <person name="Zheng L."/>
        </authorList>
    </citation>
    <scope>NUCLEOTIDE SEQUENCE</scope>
    <source>
        <strain evidence="2">M13F</strain>
    </source>
</reference>
<dbReference type="AlphaFoldDB" id="A0A9X0R8D3"/>
<dbReference type="EMBL" id="JACRUP010000006">
    <property type="protein sequence ID" value="MBC5851397.1"/>
    <property type="molecule type" value="Genomic_DNA"/>
</dbReference>
<keyword evidence="1" id="KW-0472">Membrane</keyword>
<gene>
    <name evidence="2" type="ORF">H8Q88_10680</name>
</gene>
<dbReference type="RefSeq" id="WP_187026200.1">
    <property type="nucleotide sequence ID" value="NZ_JACRUP010000006.1"/>
</dbReference>
<protein>
    <submittedName>
        <fullName evidence="2">Uncharacterized protein</fullName>
    </submittedName>
</protein>
<proteinExistence type="predicted"/>
<keyword evidence="1" id="KW-1133">Transmembrane helix</keyword>
<feature type="transmembrane region" description="Helical" evidence="1">
    <location>
        <begin position="7"/>
        <end position="27"/>
    </location>
</feature>
<organism evidence="2 3">
    <name type="scientific">Vibrio metschnikovii</name>
    <dbReference type="NCBI Taxonomy" id="28172"/>
    <lineage>
        <taxon>Bacteria</taxon>
        <taxon>Pseudomonadati</taxon>
        <taxon>Pseudomonadota</taxon>
        <taxon>Gammaproteobacteria</taxon>
        <taxon>Vibrionales</taxon>
        <taxon>Vibrionaceae</taxon>
        <taxon>Vibrio</taxon>
    </lineage>
</organism>
<evidence type="ECO:0000313" key="3">
    <source>
        <dbReference type="Proteomes" id="UP000615796"/>
    </source>
</evidence>
<evidence type="ECO:0000256" key="1">
    <source>
        <dbReference type="SAM" id="Phobius"/>
    </source>
</evidence>
<comment type="caution">
    <text evidence="2">The sequence shown here is derived from an EMBL/GenBank/DDBJ whole genome shotgun (WGS) entry which is preliminary data.</text>
</comment>
<name>A0A9X0R8D3_VIBME</name>
<dbReference type="Proteomes" id="UP000615796">
    <property type="component" value="Unassembled WGS sequence"/>
</dbReference>
<keyword evidence="3" id="KW-1185">Reference proteome</keyword>
<keyword evidence="1" id="KW-0812">Transmembrane</keyword>
<sequence>MSEIINIILSVLSISLVSAMALASLYYGGYVFEGENATHKVFVNRVKRKIFNKNNHKLHNKNKRKS</sequence>
<accession>A0A9X0R8D3</accession>